<dbReference type="PANTHER" id="PTHR46910">
    <property type="entry name" value="TRANSCRIPTION FACTOR PDR1"/>
    <property type="match status" value="1"/>
</dbReference>
<feature type="region of interest" description="Disordered" evidence="2">
    <location>
        <begin position="726"/>
        <end position="751"/>
    </location>
</feature>
<dbReference type="GO" id="GO:0006351">
    <property type="term" value="P:DNA-templated transcription"/>
    <property type="evidence" value="ECO:0007669"/>
    <property type="project" value="InterPro"/>
</dbReference>
<dbReference type="InterPro" id="IPR007219">
    <property type="entry name" value="XnlR_reg_dom"/>
</dbReference>
<dbReference type="Gene3D" id="3.40.50.720">
    <property type="entry name" value="NAD(P)-binding Rossmann-like Domain"/>
    <property type="match status" value="1"/>
</dbReference>
<keyword evidence="5" id="KW-1185">Reference proteome</keyword>
<dbReference type="OrthoDB" id="2123952at2759"/>
<dbReference type="EMBL" id="MIKG01000004">
    <property type="protein sequence ID" value="RAO67078.1"/>
    <property type="molecule type" value="Genomic_DNA"/>
</dbReference>
<dbReference type="Pfam" id="PF13460">
    <property type="entry name" value="NAD_binding_10"/>
    <property type="match status" value="1"/>
</dbReference>
<sequence>MKVLLLGVTGNVGSRLLPALIAHNHKVVAFVRSPSKLSAEVKSNLDAIVVGSATDSAAIKAAILDNNCDAVINAAGLAAKTPFHSAGDFPAIFAAVVKAAVDAGHERGKAPIRCWLMSGFGILDAPKKPYSFTDYIPLFPTHKPNYQLIKPYTADELAWSLYCANELIPKYDKPQYPAPADCTVDNLVIQADSPPLWSKKFVKIPLIGGYLNLMTQAQDYFATLENIVDVIASDLEKGLDSEYVGKRVGVKEKTIIASGLQGQAGLVDVKEEEEEEEEDQEEKTSSDMIESQAKLSNQFANLVINSNGSSNFIGSASGFSLFSPHGVRWISQKVGDKDELAPLYRTISKRDYKSWGHGSINLWAPKPRSEHTPLPTKEVALEYVNCYFTIFNSVYPVMNRNVFDSYFERQYSTNPPESNAWYALFNAVLCLGSIRTTAERERHVRSSRLIDYTSTAHETGVGYFRNASCCFHDLLFSEATLMAMQAITLMMFITTSSPNPQIAYTLRSAGGNIVYTLGLHRSLDGIGLAPEEIEQRRNVFWVFYMLEKAIGHNLGRPSVISDDDIAVELPPKKPGILLSPSGAGVYDIFQDSITLAIIGSRIYTELYTASSQTKSQEHRIKVLGKLDNHLQRWRDAIPIDIRPEHPINCSDEQWALYYPLSASLVLFTNILSNPQDQHAASDVQLLNLVSAFINHSVQPGTSFADTPTLNMFKELYAIATRFVARAPPRSSQKTKRPSETNDLTAPSDYFSSRGEPMLNVSSYAESNIHTITSFAPFESTQSYADIANNTAAWPSSDTHNIQTDQATRNTTTSPQYSQPESSNKSSPLELAPFIIPPEQPSLIDFDPTMSYDTFIEPANFDWDAPNMWMSSGLTADPWGSEDLMGLSLQGGDDGVNQGSGYFN</sequence>
<feature type="region of interest" description="Disordered" evidence="2">
    <location>
        <begin position="266"/>
        <end position="289"/>
    </location>
</feature>
<dbReference type="InterPro" id="IPR050987">
    <property type="entry name" value="AtrR-like"/>
</dbReference>
<feature type="region of interest" description="Disordered" evidence="2">
    <location>
        <begin position="791"/>
        <end position="830"/>
    </location>
</feature>
<reference evidence="4 5" key="1">
    <citation type="journal article" date="2017" name="Biotechnol. Biofuels">
        <title>Differential beta-glucosidase expression as a function of carbon source availability in Talaromyces amestolkiae: a genomic and proteomic approach.</title>
        <authorList>
            <person name="de Eugenio L.I."/>
            <person name="Mendez-Liter J.A."/>
            <person name="Nieto-Dominguez M."/>
            <person name="Alonso L."/>
            <person name="Gil-Munoz J."/>
            <person name="Barriuso J."/>
            <person name="Prieto A."/>
            <person name="Martinez M.J."/>
        </authorList>
    </citation>
    <scope>NUCLEOTIDE SEQUENCE [LARGE SCALE GENOMIC DNA]</scope>
    <source>
        <strain evidence="4 5">CIB</strain>
    </source>
</reference>
<dbReference type="STRING" id="1196081.A0A364KU51"/>
<evidence type="ECO:0000256" key="2">
    <source>
        <dbReference type="SAM" id="MobiDB-lite"/>
    </source>
</evidence>
<dbReference type="InterPro" id="IPR016040">
    <property type="entry name" value="NAD(P)-bd_dom"/>
</dbReference>
<dbReference type="InterPro" id="IPR036291">
    <property type="entry name" value="NAD(P)-bd_dom_sf"/>
</dbReference>
<dbReference type="AlphaFoldDB" id="A0A364KU51"/>
<dbReference type="Proteomes" id="UP000249363">
    <property type="component" value="Unassembled WGS sequence"/>
</dbReference>
<evidence type="ECO:0000256" key="1">
    <source>
        <dbReference type="ARBA" id="ARBA00023242"/>
    </source>
</evidence>
<dbReference type="GO" id="GO:0003677">
    <property type="term" value="F:DNA binding"/>
    <property type="evidence" value="ECO:0007669"/>
    <property type="project" value="InterPro"/>
</dbReference>
<feature type="compositionally biased region" description="Acidic residues" evidence="2">
    <location>
        <begin position="270"/>
        <end position="281"/>
    </location>
</feature>
<protein>
    <recommendedName>
        <fullName evidence="3">Xylanolytic transcriptional activator regulatory domain-containing protein</fullName>
    </recommendedName>
</protein>
<dbReference type="RefSeq" id="XP_040731594.1">
    <property type="nucleotide sequence ID" value="XM_040875308.1"/>
</dbReference>
<dbReference type="GO" id="GO:0008270">
    <property type="term" value="F:zinc ion binding"/>
    <property type="evidence" value="ECO:0007669"/>
    <property type="project" value="InterPro"/>
</dbReference>
<proteinExistence type="predicted"/>
<evidence type="ECO:0000259" key="3">
    <source>
        <dbReference type="SMART" id="SM00906"/>
    </source>
</evidence>
<feature type="domain" description="Xylanolytic transcriptional activator regulatory" evidence="3">
    <location>
        <begin position="503"/>
        <end position="576"/>
    </location>
</feature>
<dbReference type="Pfam" id="PF04082">
    <property type="entry name" value="Fungal_trans"/>
    <property type="match status" value="1"/>
</dbReference>
<dbReference type="GO" id="GO:0003700">
    <property type="term" value="F:DNA-binding transcription factor activity"/>
    <property type="evidence" value="ECO:0007669"/>
    <property type="project" value="InterPro"/>
</dbReference>
<gene>
    <name evidence="4" type="ORF">BHQ10_003090</name>
</gene>
<comment type="caution">
    <text evidence="4">The sequence shown here is derived from an EMBL/GenBank/DDBJ whole genome shotgun (WGS) entry which is preliminary data.</text>
</comment>
<dbReference type="GeneID" id="63792306"/>
<accession>A0A364KU51</accession>
<feature type="compositionally biased region" description="Polar residues" evidence="2">
    <location>
        <begin position="791"/>
        <end position="826"/>
    </location>
</feature>
<evidence type="ECO:0000313" key="4">
    <source>
        <dbReference type="EMBL" id="RAO67078.1"/>
    </source>
</evidence>
<dbReference type="SMART" id="SM00906">
    <property type="entry name" value="Fungal_trans"/>
    <property type="match status" value="1"/>
</dbReference>
<keyword evidence="1" id="KW-0539">Nucleus</keyword>
<organism evidence="4 5">
    <name type="scientific">Talaromyces amestolkiae</name>
    <dbReference type="NCBI Taxonomy" id="1196081"/>
    <lineage>
        <taxon>Eukaryota</taxon>
        <taxon>Fungi</taxon>
        <taxon>Dikarya</taxon>
        <taxon>Ascomycota</taxon>
        <taxon>Pezizomycotina</taxon>
        <taxon>Eurotiomycetes</taxon>
        <taxon>Eurotiomycetidae</taxon>
        <taxon>Eurotiales</taxon>
        <taxon>Trichocomaceae</taxon>
        <taxon>Talaromyces</taxon>
        <taxon>Talaromyces sect. Talaromyces</taxon>
    </lineage>
</organism>
<name>A0A364KU51_TALAM</name>
<evidence type="ECO:0000313" key="5">
    <source>
        <dbReference type="Proteomes" id="UP000249363"/>
    </source>
</evidence>
<dbReference type="CDD" id="cd12148">
    <property type="entry name" value="fungal_TF_MHR"/>
    <property type="match status" value="1"/>
</dbReference>
<dbReference type="PANTHER" id="PTHR46910:SF25">
    <property type="entry name" value="ABC-TRANSPORTER-REGULATING TRANSCRIPTION FACTOR"/>
    <property type="match status" value="1"/>
</dbReference>
<dbReference type="SUPFAM" id="SSF51735">
    <property type="entry name" value="NAD(P)-binding Rossmann-fold domains"/>
    <property type="match status" value="1"/>
</dbReference>